<reference evidence="4" key="1">
    <citation type="submission" date="2017-02" db="EMBL/GenBank/DDBJ databases">
        <authorList>
            <person name="Varghese N."/>
            <person name="Submissions S."/>
        </authorList>
    </citation>
    <scope>NUCLEOTIDE SEQUENCE [LARGE SCALE GENOMIC DNA]</scope>
    <source>
        <strain evidence="4">ATCC 25662</strain>
    </source>
</reference>
<sequence>MTKIGICDDNSTLLQKYQKMVDVVSKECDWKIKSYAFNDGEDVLKMLIEDEECLDILFLDILMRKMNGIETAKKIREINSKVIIIFLTSSEEYIFESIGLSAMAYLLKDQLTEDTFKQTLSKAIGIVNESKNDVLQFKKSGRMYKLSYQDICFVKIYKGYCYIHHWDGIIYESADASIANELIENGFFQVNEQYLVSLQYIGRIEKDHIVLSDQSKNEIPIDKELSKQLKLTFANFMIQKAKREISNGN</sequence>
<evidence type="ECO:0000256" key="1">
    <source>
        <dbReference type="PROSITE-ProRule" id="PRU00169"/>
    </source>
</evidence>
<accession>A0A1T4QLD2</accession>
<dbReference type="InterPro" id="IPR007492">
    <property type="entry name" value="LytTR_DNA-bd_dom"/>
</dbReference>
<dbReference type="GO" id="GO:0000156">
    <property type="term" value="F:phosphorelay response regulator activity"/>
    <property type="evidence" value="ECO:0007669"/>
    <property type="project" value="InterPro"/>
</dbReference>
<dbReference type="OrthoDB" id="1490554at2"/>
<dbReference type="SMART" id="SM00448">
    <property type="entry name" value="REC"/>
    <property type="match status" value="1"/>
</dbReference>
<dbReference type="InterPro" id="IPR001789">
    <property type="entry name" value="Sig_transdc_resp-reg_receiver"/>
</dbReference>
<dbReference type="PROSITE" id="PS50110">
    <property type="entry name" value="RESPONSE_REGULATORY"/>
    <property type="match status" value="1"/>
</dbReference>
<dbReference type="Gene3D" id="3.40.50.2300">
    <property type="match status" value="1"/>
</dbReference>
<dbReference type="InterPro" id="IPR011006">
    <property type="entry name" value="CheY-like_superfamily"/>
</dbReference>
<feature type="domain" description="Response regulatory" evidence="2">
    <location>
        <begin position="3"/>
        <end position="123"/>
    </location>
</feature>
<evidence type="ECO:0000259" key="2">
    <source>
        <dbReference type="PROSITE" id="PS50110"/>
    </source>
</evidence>
<proteinExistence type="predicted"/>
<keyword evidence="1" id="KW-0597">Phosphoprotein</keyword>
<dbReference type="AlphaFoldDB" id="A0A1T4QLD2"/>
<dbReference type="PANTHER" id="PTHR37299:SF1">
    <property type="entry name" value="STAGE 0 SPORULATION PROTEIN A HOMOLOG"/>
    <property type="match status" value="1"/>
</dbReference>
<dbReference type="Gene3D" id="2.40.50.1020">
    <property type="entry name" value="LytTr DNA-binding domain"/>
    <property type="match status" value="1"/>
</dbReference>
<dbReference type="Pfam" id="PF04397">
    <property type="entry name" value="LytTR"/>
    <property type="match status" value="1"/>
</dbReference>
<name>A0A1T4QLD2_9FIRM</name>
<dbReference type="Pfam" id="PF00072">
    <property type="entry name" value="Response_reg"/>
    <property type="match status" value="1"/>
</dbReference>
<dbReference type="RefSeq" id="WP_159443804.1">
    <property type="nucleotide sequence ID" value="NZ_FUWY01000011.1"/>
</dbReference>
<evidence type="ECO:0000313" key="3">
    <source>
        <dbReference type="EMBL" id="SKA04281.1"/>
    </source>
</evidence>
<protein>
    <submittedName>
        <fullName evidence="3">Two component transcriptional regulator, LytTR family</fullName>
    </submittedName>
</protein>
<dbReference type="PANTHER" id="PTHR37299">
    <property type="entry name" value="TRANSCRIPTIONAL REGULATOR-RELATED"/>
    <property type="match status" value="1"/>
</dbReference>
<dbReference type="SUPFAM" id="SSF52172">
    <property type="entry name" value="CheY-like"/>
    <property type="match status" value="1"/>
</dbReference>
<feature type="modified residue" description="4-aspartylphosphate" evidence="1">
    <location>
        <position position="60"/>
    </location>
</feature>
<dbReference type="SMART" id="SM00850">
    <property type="entry name" value="LytTR"/>
    <property type="match status" value="1"/>
</dbReference>
<dbReference type="Proteomes" id="UP000243297">
    <property type="component" value="Unassembled WGS sequence"/>
</dbReference>
<dbReference type="EMBL" id="FUWY01000011">
    <property type="protein sequence ID" value="SKA04281.1"/>
    <property type="molecule type" value="Genomic_DNA"/>
</dbReference>
<dbReference type="STRING" id="118967.SAMN02745191_0052"/>
<dbReference type="InterPro" id="IPR046947">
    <property type="entry name" value="LytR-like"/>
</dbReference>
<keyword evidence="4" id="KW-1185">Reference proteome</keyword>
<organism evidence="3 4">
    <name type="scientific">Anaerorhabdus furcosa</name>
    <dbReference type="NCBI Taxonomy" id="118967"/>
    <lineage>
        <taxon>Bacteria</taxon>
        <taxon>Bacillati</taxon>
        <taxon>Bacillota</taxon>
        <taxon>Erysipelotrichia</taxon>
        <taxon>Erysipelotrichales</taxon>
        <taxon>Erysipelotrichaceae</taxon>
        <taxon>Anaerorhabdus</taxon>
    </lineage>
</organism>
<gene>
    <name evidence="3" type="ORF">SAMN02745191_0052</name>
</gene>
<dbReference type="GO" id="GO:0003677">
    <property type="term" value="F:DNA binding"/>
    <property type="evidence" value="ECO:0007669"/>
    <property type="project" value="InterPro"/>
</dbReference>
<evidence type="ECO:0000313" key="4">
    <source>
        <dbReference type="Proteomes" id="UP000243297"/>
    </source>
</evidence>